<sequence length="220" mass="24442">MSLLRLDSLDNVLSSSPGAINRKRYTPFGVVTPITGSGSGFHGQLSERVFEGYLLGNGYRLYSPSLMRFLKADEHSPFGKGGINAHAFCGGDPVNQQDLTGRASISKILARIFKKPPLKFKPKEYPVEINIPGRTKPLIIMNKESAKSLFEKQARRTAEAYDAIPPSGLNEALYFSDQARALRNISMGLNVSKKHFEHITAKVGLHDTETLKEIIRDIRR</sequence>
<proteinExistence type="predicted"/>
<dbReference type="NCBIfam" id="TIGR03696">
    <property type="entry name" value="Rhs_assc_core"/>
    <property type="match status" value="1"/>
</dbReference>
<evidence type="ECO:0000313" key="2">
    <source>
        <dbReference type="Proteomes" id="UP000746535"/>
    </source>
</evidence>
<dbReference type="InterPro" id="IPR022385">
    <property type="entry name" value="Rhs_assc_core"/>
</dbReference>
<accession>A0ABX0YLS3</accession>
<dbReference type="EMBL" id="JAAVJI010000013">
    <property type="protein sequence ID" value="NJP02873.1"/>
    <property type="molecule type" value="Genomic_DNA"/>
</dbReference>
<name>A0ABX0YLS3_9PSED</name>
<keyword evidence="2" id="KW-1185">Reference proteome</keyword>
<comment type="caution">
    <text evidence="1">The sequence shown here is derived from an EMBL/GenBank/DDBJ whole genome shotgun (WGS) entry which is preliminary data.</text>
</comment>
<dbReference type="Gene3D" id="2.180.10.10">
    <property type="entry name" value="RHS repeat-associated core"/>
    <property type="match status" value="1"/>
</dbReference>
<organism evidence="1 2">
    <name type="scientific">Pseudomonas quercus</name>
    <dbReference type="NCBI Taxonomy" id="2722792"/>
    <lineage>
        <taxon>Bacteria</taxon>
        <taxon>Pseudomonadati</taxon>
        <taxon>Pseudomonadota</taxon>
        <taxon>Gammaproteobacteria</taxon>
        <taxon>Pseudomonadales</taxon>
        <taxon>Pseudomonadaceae</taxon>
        <taxon>Pseudomonas</taxon>
    </lineage>
</organism>
<gene>
    <name evidence="1" type="ORF">HBH25_18680</name>
</gene>
<dbReference type="RefSeq" id="WP_168085446.1">
    <property type="nucleotide sequence ID" value="NZ_JAAVJI010000013.1"/>
</dbReference>
<evidence type="ECO:0000313" key="1">
    <source>
        <dbReference type="EMBL" id="NJP02873.1"/>
    </source>
</evidence>
<protein>
    <submittedName>
        <fullName evidence="1">RHS repeat-associated core domain-containing protein</fullName>
    </submittedName>
</protein>
<dbReference type="Proteomes" id="UP000746535">
    <property type="component" value="Unassembled WGS sequence"/>
</dbReference>
<reference evidence="1 2" key="1">
    <citation type="submission" date="2020-03" db="EMBL/GenBank/DDBJ databases">
        <authorList>
            <person name="Wang L."/>
            <person name="He N."/>
            <person name="Li Y."/>
            <person name="Fang Y."/>
            <person name="Zhang F."/>
        </authorList>
    </citation>
    <scope>NUCLEOTIDE SEQUENCE [LARGE SCALE GENOMIC DNA]</scope>
    <source>
        <strain evidence="2">hsmgli-8</strain>
    </source>
</reference>